<evidence type="ECO:0000259" key="4">
    <source>
        <dbReference type="Pfam" id="PF02894"/>
    </source>
</evidence>
<dbReference type="SUPFAM" id="SSF51735">
    <property type="entry name" value="NAD(P)-binding Rossmann-fold domains"/>
    <property type="match status" value="1"/>
</dbReference>
<reference evidence="6" key="1">
    <citation type="submission" date="2016-10" db="EMBL/GenBank/DDBJ databases">
        <authorList>
            <person name="Varghese N."/>
            <person name="Submissions S."/>
        </authorList>
    </citation>
    <scope>NUCLEOTIDE SEQUENCE [LARGE SCALE GENOMIC DNA]</scope>
    <source>
        <strain evidence="6">OK042</strain>
    </source>
</reference>
<dbReference type="AlphaFoldDB" id="A0A1I3R5K4"/>
<dbReference type="SUPFAM" id="SSF55347">
    <property type="entry name" value="Glyceraldehyde-3-phosphate dehydrogenase-like, C-terminal domain"/>
    <property type="match status" value="1"/>
</dbReference>
<keyword evidence="2" id="KW-0560">Oxidoreductase</keyword>
<gene>
    <name evidence="5" type="ORF">SAMN05518846_103271</name>
</gene>
<dbReference type="Pfam" id="PF01408">
    <property type="entry name" value="GFO_IDH_MocA"/>
    <property type="match status" value="1"/>
</dbReference>
<accession>A0A1I3R5K4</accession>
<dbReference type="PROSITE" id="PS50890">
    <property type="entry name" value="PUA"/>
    <property type="match status" value="1"/>
</dbReference>
<protein>
    <submittedName>
        <fullName evidence="5">Myo-inositol 2-dehydrogenase</fullName>
    </submittedName>
</protein>
<dbReference type="GO" id="GO:0000166">
    <property type="term" value="F:nucleotide binding"/>
    <property type="evidence" value="ECO:0007669"/>
    <property type="project" value="InterPro"/>
</dbReference>
<dbReference type="GO" id="GO:0016491">
    <property type="term" value="F:oxidoreductase activity"/>
    <property type="evidence" value="ECO:0007669"/>
    <property type="project" value="UniProtKB-KW"/>
</dbReference>
<dbReference type="Proteomes" id="UP000198915">
    <property type="component" value="Unassembled WGS sequence"/>
</dbReference>
<evidence type="ECO:0000256" key="1">
    <source>
        <dbReference type="ARBA" id="ARBA00010928"/>
    </source>
</evidence>
<dbReference type="InterPro" id="IPR036291">
    <property type="entry name" value="NAD(P)-bd_dom_sf"/>
</dbReference>
<dbReference type="RefSeq" id="WP_092267256.1">
    <property type="nucleotide sequence ID" value="NZ_CP183838.1"/>
</dbReference>
<name>A0A1I3R5K4_9BACL</name>
<evidence type="ECO:0000313" key="6">
    <source>
        <dbReference type="Proteomes" id="UP000198915"/>
    </source>
</evidence>
<dbReference type="InterPro" id="IPR000683">
    <property type="entry name" value="Gfo/Idh/MocA-like_OxRdtase_N"/>
</dbReference>
<dbReference type="PANTHER" id="PTHR42840:SF3">
    <property type="entry name" value="BINDING ROSSMANN FOLD OXIDOREDUCTASE, PUTATIVE (AFU_ORTHOLOGUE AFUA_2G10240)-RELATED"/>
    <property type="match status" value="1"/>
</dbReference>
<proteinExistence type="inferred from homology"/>
<keyword evidence="6" id="KW-1185">Reference proteome</keyword>
<evidence type="ECO:0000313" key="5">
    <source>
        <dbReference type="EMBL" id="SFJ40939.1"/>
    </source>
</evidence>
<organism evidence="5 6">
    <name type="scientific">Brevibacillus centrosporus</name>
    <dbReference type="NCBI Taxonomy" id="54910"/>
    <lineage>
        <taxon>Bacteria</taxon>
        <taxon>Bacillati</taxon>
        <taxon>Bacillota</taxon>
        <taxon>Bacilli</taxon>
        <taxon>Bacillales</taxon>
        <taxon>Paenibacillaceae</taxon>
        <taxon>Brevibacillus</taxon>
    </lineage>
</organism>
<dbReference type="Gene3D" id="3.30.360.10">
    <property type="entry name" value="Dihydrodipicolinate Reductase, domain 2"/>
    <property type="match status" value="1"/>
</dbReference>
<evidence type="ECO:0000256" key="2">
    <source>
        <dbReference type="ARBA" id="ARBA00023002"/>
    </source>
</evidence>
<sequence>MKEKIRCAVLGLGRLGYWHAENLAAKVKGAKLASVVDPLAGQAEKVARELGVAAFSQFPEEVMADPAIDAVIIATPTSTHAEMIKLAATHGKHIFVEKPITSRLDLADELIEVIEKQGVHCMVGFMRRFDPAYAEAKRRIFAGDIGKPIYYKGISRDPGSPPPEFIRHSGGIFLDLSIHDYDIARFLLDAEVESVSAHGRILLHDFMQEFSDVDQAITYLTFDSGAAGDIEASRNASYGYDIRGEVVGTEGTLMIGSHKYHDVHILNAQGKTHSIVPAFPQRFRESYLLEMEHFIESLRKGQKPSVTQQDGRAALAIAIAARQSFEAGAAVSLHTPTKPEDSSVV</sequence>
<dbReference type="InterPro" id="IPR030827">
    <property type="entry name" value="Myo_inos_IolG"/>
</dbReference>
<feature type="domain" description="Gfo/Idh/MocA-like oxidoreductase N-terminal" evidence="3">
    <location>
        <begin position="5"/>
        <end position="125"/>
    </location>
</feature>
<evidence type="ECO:0000259" key="3">
    <source>
        <dbReference type="Pfam" id="PF01408"/>
    </source>
</evidence>
<dbReference type="PANTHER" id="PTHR42840">
    <property type="entry name" value="NAD(P)-BINDING ROSSMANN-FOLD SUPERFAMILY PROTEIN-RELATED"/>
    <property type="match status" value="1"/>
</dbReference>
<comment type="similarity">
    <text evidence="1">Belongs to the Gfo/Idh/MocA family.</text>
</comment>
<dbReference type="InterPro" id="IPR004104">
    <property type="entry name" value="Gfo/Idh/MocA-like_OxRdtase_C"/>
</dbReference>
<feature type="domain" description="Gfo/Idh/MocA-like oxidoreductase C-terminal" evidence="4">
    <location>
        <begin position="137"/>
        <end position="333"/>
    </location>
</feature>
<dbReference type="STRING" id="1884381.SAMN05518846_103271"/>
<dbReference type="Pfam" id="PF02894">
    <property type="entry name" value="GFO_IDH_MocA_C"/>
    <property type="match status" value="1"/>
</dbReference>
<dbReference type="EMBL" id="FORT01000003">
    <property type="protein sequence ID" value="SFJ40939.1"/>
    <property type="molecule type" value="Genomic_DNA"/>
</dbReference>
<dbReference type="NCBIfam" id="TIGR04380">
    <property type="entry name" value="myo_inos_iolG"/>
    <property type="match status" value="1"/>
</dbReference>
<dbReference type="Gene3D" id="3.40.50.720">
    <property type="entry name" value="NAD(P)-binding Rossmann-like Domain"/>
    <property type="match status" value="1"/>
</dbReference>